<dbReference type="GO" id="GO:0043565">
    <property type="term" value="F:sequence-specific DNA binding"/>
    <property type="evidence" value="ECO:0007669"/>
    <property type="project" value="InterPro"/>
</dbReference>
<dbReference type="SUPFAM" id="SSF74784">
    <property type="entry name" value="Translin"/>
    <property type="match status" value="1"/>
</dbReference>
<reference evidence="1 2" key="1">
    <citation type="journal article" date="2016" name="Nat. Commun.">
        <title>Thousands of microbial genomes shed light on interconnected biogeochemical processes in an aquifer system.</title>
        <authorList>
            <person name="Anantharaman K."/>
            <person name="Brown C.T."/>
            <person name="Hug L.A."/>
            <person name="Sharon I."/>
            <person name="Castelle C.J."/>
            <person name="Probst A.J."/>
            <person name="Thomas B.C."/>
            <person name="Singh A."/>
            <person name="Wilkins M.J."/>
            <person name="Karaoz U."/>
            <person name="Brodie E.L."/>
            <person name="Williams K.H."/>
            <person name="Hubbard S.S."/>
            <person name="Banfield J.F."/>
        </authorList>
    </citation>
    <scope>NUCLEOTIDE SEQUENCE [LARGE SCALE GENOMIC DNA]</scope>
</reference>
<proteinExistence type="predicted"/>
<protein>
    <recommendedName>
        <fullName evidence="3">Translin</fullName>
    </recommendedName>
</protein>
<dbReference type="Proteomes" id="UP000178347">
    <property type="component" value="Unassembled WGS sequence"/>
</dbReference>
<evidence type="ECO:0000313" key="1">
    <source>
        <dbReference type="EMBL" id="OGH73990.1"/>
    </source>
</evidence>
<dbReference type="Gene3D" id="1.20.58.2140">
    <property type="match status" value="1"/>
</dbReference>
<name>A0A1F6MR44_9BACT</name>
<dbReference type="PANTHER" id="PTHR10741">
    <property type="entry name" value="TRANSLIN AND TRANSLIN ASSOCIATED PROTEIN X"/>
    <property type="match status" value="1"/>
</dbReference>
<organism evidence="1 2">
    <name type="scientific">Candidatus Magasanikbacteria bacterium RIFCSPLOWO2_12_FULL_43_12</name>
    <dbReference type="NCBI Taxonomy" id="1798692"/>
    <lineage>
        <taxon>Bacteria</taxon>
        <taxon>Candidatus Magasanikiibacteriota</taxon>
    </lineage>
</organism>
<dbReference type="CDD" id="cd14820">
    <property type="entry name" value="TRAX"/>
    <property type="match status" value="1"/>
</dbReference>
<evidence type="ECO:0008006" key="3">
    <source>
        <dbReference type="Google" id="ProtNLM"/>
    </source>
</evidence>
<evidence type="ECO:0000313" key="2">
    <source>
        <dbReference type="Proteomes" id="UP000178347"/>
    </source>
</evidence>
<comment type="caution">
    <text evidence="1">The sequence shown here is derived from an EMBL/GenBank/DDBJ whole genome shotgun (WGS) entry which is preliminary data.</text>
</comment>
<gene>
    <name evidence="1" type="ORF">A3G00_03745</name>
</gene>
<dbReference type="STRING" id="1798692.A3G00_03745"/>
<accession>A0A1F6MR44</accession>
<dbReference type="InterPro" id="IPR002848">
    <property type="entry name" value="Translin_fam"/>
</dbReference>
<sequence>MIGKSNEALHHAKRVIFALHRDNAAEAKEKLNFAESLLSDLRKTHQKDSKMMHEGAFLAALEEYVEAKLFFDFVTVGKIGEVKNLTVDGEVYLAGLCDVPGELYRFAIKAATNRDIKTVKKCADMAQEIIGELIEFNLTSYLRTKLDQAKQAVHKLEQVVYEVSLRA</sequence>
<dbReference type="Pfam" id="PF01997">
    <property type="entry name" value="Translin"/>
    <property type="match status" value="1"/>
</dbReference>
<dbReference type="EMBL" id="MFQN01000033">
    <property type="protein sequence ID" value="OGH73990.1"/>
    <property type="molecule type" value="Genomic_DNA"/>
</dbReference>
<dbReference type="InterPro" id="IPR036081">
    <property type="entry name" value="Translin_sf"/>
</dbReference>
<dbReference type="AlphaFoldDB" id="A0A1F6MR44"/>